<dbReference type="Pfam" id="PF00531">
    <property type="entry name" value="Death"/>
    <property type="match status" value="1"/>
</dbReference>
<name>K1RYI9_MAGGI</name>
<dbReference type="InterPro" id="IPR034249">
    <property type="entry name" value="MyD88_Death"/>
</dbReference>
<dbReference type="InParanoid" id="K1RYI9"/>
<dbReference type="EMBL" id="JH817826">
    <property type="protein sequence ID" value="EKC40071.1"/>
    <property type="molecule type" value="Genomic_DNA"/>
</dbReference>
<dbReference type="SUPFAM" id="SSF47986">
    <property type="entry name" value="DEATH domain"/>
    <property type="match status" value="1"/>
</dbReference>
<dbReference type="InterPro" id="IPR000488">
    <property type="entry name" value="Death_dom"/>
</dbReference>
<sequence length="137" mass="15277">MSITSEQLIADGKNVPVHALNMTVISKLGAYLDPEKADYVKDYRGLAEVIGFTVEDTFHFQKQGKPTQDMLYQWGTRPELSPTVDNLIKHLQTIGRSDDVITECGHLITNFNSIKKKGVKTEVGQTDGRTDGRRGKL</sequence>
<dbReference type="PROSITE" id="PS50017">
    <property type="entry name" value="DEATH_DOMAIN"/>
    <property type="match status" value="1"/>
</dbReference>
<dbReference type="Gene3D" id="1.10.533.10">
    <property type="entry name" value="Death Domain, Fas"/>
    <property type="match status" value="1"/>
</dbReference>
<accession>K1RYI9</accession>
<dbReference type="HOGENOM" id="CLU_1867072_0_0_1"/>
<gene>
    <name evidence="1" type="ORF">CGI_10026100</name>
</gene>
<dbReference type="CDD" id="cd08312">
    <property type="entry name" value="Death_MyD88"/>
    <property type="match status" value="1"/>
</dbReference>
<dbReference type="InterPro" id="IPR011029">
    <property type="entry name" value="DEATH-like_dom_sf"/>
</dbReference>
<reference evidence="1" key="1">
    <citation type="journal article" date="2012" name="Nature">
        <title>The oyster genome reveals stress adaptation and complexity of shell formation.</title>
        <authorList>
            <person name="Zhang G."/>
            <person name="Fang X."/>
            <person name="Guo X."/>
            <person name="Li L."/>
            <person name="Luo R."/>
            <person name="Xu F."/>
            <person name="Yang P."/>
            <person name="Zhang L."/>
            <person name="Wang X."/>
            <person name="Qi H."/>
            <person name="Xiong Z."/>
            <person name="Que H."/>
            <person name="Xie Y."/>
            <person name="Holland P.W."/>
            <person name="Paps J."/>
            <person name="Zhu Y."/>
            <person name="Wu F."/>
            <person name="Chen Y."/>
            <person name="Wang J."/>
            <person name="Peng C."/>
            <person name="Meng J."/>
            <person name="Yang L."/>
            <person name="Liu J."/>
            <person name="Wen B."/>
            <person name="Zhang N."/>
            <person name="Huang Z."/>
            <person name="Zhu Q."/>
            <person name="Feng Y."/>
            <person name="Mount A."/>
            <person name="Hedgecock D."/>
            <person name="Xu Z."/>
            <person name="Liu Y."/>
            <person name="Domazet-Loso T."/>
            <person name="Du Y."/>
            <person name="Sun X."/>
            <person name="Zhang S."/>
            <person name="Liu B."/>
            <person name="Cheng P."/>
            <person name="Jiang X."/>
            <person name="Li J."/>
            <person name="Fan D."/>
            <person name="Wang W."/>
            <person name="Fu W."/>
            <person name="Wang T."/>
            <person name="Wang B."/>
            <person name="Zhang J."/>
            <person name="Peng Z."/>
            <person name="Li Y."/>
            <person name="Li N."/>
            <person name="Wang J."/>
            <person name="Chen M."/>
            <person name="He Y."/>
            <person name="Tan F."/>
            <person name="Song X."/>
            <person name="Zheng Q."/>
            <person name="Huang R."/>
            <person name="Yang H."/>
            <person name="Du X."/>
            <person name="Chen L."/>
            <person name="Yang M."/>
            <person name="Gaffney P.M."/>
            <person name="Wang S."/>
            <person name="Luo L."/>
            <person name="She Z."/>
            <person name="Ming Y."/>
            <person name="Huang W."/>
            <person name="Zhang S."/>
            <person name="Huang B."/>
            <person name="Zhang Y."/>
            <person name="Qu T."/>
            <person name="Ni P."/>
            <person name="Miao G."/>
            <person name="Wang J."/>
            <person name="Wang Q."/>
            <person name="Steinberg C.E."/>
            <person name="Wang H."/>
            <person name="Li N."/>
            <person name="Qian L."/>
            <person name="Zhang G."/>
            <person name="Li Y."/>
            <person name="Yang H."/>
            <person name="Liu X."/>
            <person name="Wang J."/>
            <person name="Yin Y."/>
            <person name="Wang J."/>
        </authorList>
    </citation>
    <scope>NUCLEOTIDE SEQUENCE [LARGE SCALE GENOMIC DNA]</scope>
    <source>
        <strain evidence="1">05x7-T-G4-1.051#20</strain>
    </source>
</reference>
<protein>
    <submittedName>
        <fullName evidence="1">Uncharacterized protein</fullName>
    </submittedName>
</protein>
<organism evidence="1">
    <name type="scientific">Magallana gigas</name>
    <name type="common">Pacific oyster</name>
    <name type="synonym">Crassostrea gigas</name>
    <dbReference type="NCBI Taxonomy" id="29159"/>
    <lineage>
        <taxon>Eukaryota</taxon>
        <taxon>Metazoa</taxon>
        <taxon>Spiralia</taxon>
        <taxon>Lophotrochozoa</taxon>
        <taxon>Mollusca</taxon>
        <taxon>Bivalvia</taxon>
        <taxon>Autobranchia</taxon>
        <taxon>Pteriomorphia</taxon>
        <taxon>Ostreida</taxon>
        <taxon>Ostreoidea</taxon>
        <taxon>Ostreidae</taxon>
        <taxon>Magallana</taxon>
    </lineage>
</organism>
<evidence type="ECO:0000313" key="1">
    <source>
        <dbReference type="EMBL" id="EKC40071.1"/>
    </source>
</evidence>
<dbReference type="GO" id="GO:0007165">
    <property type="term" value="P:signal transduction"/>
    <property type="evidence" value="ECO:0007669"/>
    <property type="project" value="InterPro"/>
</dbReference>
<dbReference type="AlphaFoldDB" id="K1RYI9"/>
<proteinExistence type="predicted"/>